<evidence type="ECO:0000256" key="1">
    <source>
        <dbReference type="SAM" id="MobiDB-lite"/>
    </source>
</evidence>
<gene>
    <name evidence="2" type="ORF">QLX08_010485</name>
</gene>
<evidence type="ECO:0000313" key="3">
    <source>
        <dbReference type="Proteomes" id="UP001432146"/>
    </source>
</evidence>
<feature type="region of interest" description="Disordered" evidence="1">
    <location>
        <begin position="57"/>
        <end position="82"/>
    </location>
</feature>
<evidence type="ECO:0000313" key="2">
    <source>
        <dbReference type="EMBL" id="KAK9295105.1"/>
    </source>
</evidence>
<sequence>MTFTMIQLDRRISPVSPVIVSMLVLYYFQRTVSPNELSKEARRKRVESRRRVLPGYQVDSESESPGRVHLRGCKPQGSVGDRHRRAAASVRVFA</sequence>
<proteinExistence type="predicted"/>
<accession>A0AAW0ZC33</accession>
<keyword evidence="3" id="KW-1185">Reference proteome</keyword>
<reference evidence="2 3" key="1">
    <citation type="submission" date="2024-05" db="EMBL/GenBank/DDBJ databases">
        <title>The nuclear and mitochondrial genome assemblies of Tetragonisca angustula (Apidae: Meliponini), a tiny yet remarkable pollinator in the Neotropics.</title>
        <authorList>
            <person name="Ferrari R."/>
            <person name="Ricardo P.C."/>
            <person name="Dias F.C."/>
            <person name="Araujo N.S."/>
            <person name="Soares D.O."/>
            <person name="Zhou Q.-S."/>
            <person name="Zhu C.-D."/>
            <person name="Coutinho L."/>
            <person name="Airas M.C."/>
            <person name="Batista T.M."/>
        </authorList>
    </citation>
    <scope>NUCLEOTIDE SEQUENCE [LARGE SCALE GENOMIC DNA]</scope>
    <source>
        <strain evidence="2">ASF017062</strain>
        <tissue evidence="2">Abdomen</tissue>
    </source>
</reference>
<name>A0AAW0ZC33_9HYME</name>
<dbReference type="AlphaFoldDB" id="A0AAW0ZC33"/>
<comment type="caution">
    <text evidence="2">The sequence shown here is derived from an EMBL/GenBank/DDBJ whole genome shotgun (WGS) entry which is preliminary data.</text>
</comment>
<protein>
    <submittedName>
        <fullName evidence="2">Uncharacterized protein</fullName>
    </submittedName>
</protein>
<dbReference type="EMBL" id="JAWNGG020000288">
    <property type="protein sequence ID" value="KAK9295105.1"/>
    <property type="molecule type" value="Genomic_DNA"/>
</dbReference>
<dbReference type="Proteomes" id="UP001432146">
    <property type="component" value="Unassembled WGS sequence"/>
</dbReference>
<organism evidence="2 3">
    <name type="scientific">Tetragonisca angustula</name>
    <dbReference type="NCBI Taxonomy" id="166442"/>
    <lineage>
        <taxon>Eukaryota</taxon>
        <taxon>Metazoa</taxon>
        <taxon>Ecdysozoa</taxon>
        <taxon>Arthropoda</taxon>
        <taxon>Hexapoda</taxon>
        <taxon>Insecta</taxon>
        <taxon>Pterygota</taxon>
        <taxon>Neoptera</taxon>
        <taxon>Endopterygota</taxon>
        <taxon>Hymenoptera</taxon>
        <taxon>Apocrita</taxon>
        <taxon>Aculeata</taxon>
        <taxon>Apoidea</taxon>
        <taxon>Anthophila</taxon>
        <taxon>Apidae</taxon>
        <taxon>Tetragonisca</taxon>
    </lineage>
</organism>